<accession>A0A3P2A2D4</accession>
<comment type="subunit">
    <text evidence="9">Homodimer, forms a heterotetramer with a Cas1 homodimer.</text>
</comment>
<evidence type="ECO:0000256" key="5">
    <source>
        <dbReference type="ARBA" id="ARBA00022759"/>
    </source>
</evidence>
<dbReference type="NCBIfam" id="TIGR01573">
    <property type="entry name" value="cas2"/>
    <property type="match status" value="1"/>
</dbReference>
<evidence type="ECO:0000256" key="7">
    <source>
        <dbReference type="ARBA" id="ARBA00022842"/>
    </source>
</evidence>
<evidence type="ECO:0000256" key="2">
    <source>
        <dbReference type="ARBA" id="ARBA00009959"/>
    </source>
</evidence>
<comment type="cofactor">
    <cofactor evidence="1 9">
        <name>Mg(2+)</name>
        <dbReference type="ChEBI" id="CHEBI:18420"/>
    </cofactor>
</comment>
<evidence type="ECO:0000313" key="10">
    <source>
        <dbReference type="EMBL" id="RRD89594.1"/>
    </source>
</evidence>
<comment type="caution">
    <text evidence="10">The sequence shown here is derived from an EMBL/GenBank/DDBJ whole genome shotgun (WGS) entry which is preliminary data.</text>
</comment>
<dbReference type="GO" id="GO:0016787">
    <property type="term" value="F:hydrolase activity"/>
    <property type="evidence" value="ECO:0007669"/>
    <property type="project" value="UniProtKB-KW"/>
</dbReference>
<reference evidence="10 11" key="1">
    <citation type="submission" date="2018-11" db="EMBL/GenBank/DDBJ databases">
        <title>Genomes From Bacteria Associated with the Canine Oral Cavity: a Test Case for Automated Genome-Based Taxonomic Assignment.</title>
        <authorList>
            <person name="Coil D.A."/>
            <person name="Jospin G."/>
            <person name="Darling A.E."/>
            <person name="Wallis C."/>
            <person name="Davis I.J."/>
            <person name="Harris S."/>
            <person name="Eisen J.A."/>
            <person name="Holcombe L.J."/>
            <person name="O'Flynn C."/>
        </authorList>
    </citation>
    <scope>NUCLEOTIDE SEQUENCE [LARGE SCALE GENOMIC DNA]</scope>
    <source>
        <strain evidence="10 11">COT-280</strain>
    </source>
</reference>
<dbReference type="GO" id="GO:0046872">
    <property type="term" value="F:metal ion binding"/>
    <property type="evidence" value="ECO:0007669"/>
    <property type="project" value="UniProtKB-UniRule"/>
</dbReference>
<keyword evidence="5 9" id="KW-0255">Endonuclease</keyword>
<dbReference type="GO" id="GO:0051607">
    <property type="term" value="P:defense response to virus"/>
    <property type="evidence" value="ECO:0007669"/>
    <property type="project" value="UniProtKB-UniRule"/>
</dbReference>
<evidence type="ECO:0000256" key="4">
    <source>
        <dbReference type="ARBA" id="ARBA00022723"/>
    </source>
</evidence>
<comment type="similarity">
    <text evidence="2 9">Belongs to the CRISPR-associated endoribonuclease Cas2 protein family.</text>
</comment>
<keyword evidence="8 9" id="KW-0051">Antiviral defense</keyword>
<evidence type="ECO:0000256" key="1">
    <source>
        <dbReference type="ARBA" id="ARBA00001946"/>
    </source>
</evidence>
<dbReference type="Proteomes" id="UP000269923">
    <property type="component" value="Unassembled WGS sequence"/>
</dbReference>
<keyword evidence="7 9" id="KW-0460">Magnesium</keyword>
<organism evidence="10 11">
    <name type="scientific">Conchiformibius steedae</name>
    <dbReference type="NCBI Taxonomy" id="153493"/>
    <lineage>
        <taxon>Bacteria</taxon>
        <taxon>Pseudomonadati</taxon>
        <taxon>Pseudomonadota</taxon>
        <taxon>Betaproteobacteria</taxon>
        <taxon>Neisseriales</taxon>
        <taxon>Neisseriaceae</taxon>
        <taxon>Conchiformibius</taxon>
    </lineage>
</organism>
<keyword evidence="6 9" id="KW-0378">Hydrolase</keyword>
<evidence type="ECO:0000256" key="3">
    <source>
        <dbReference type="ARBA" id="ARBA00022722"/>
    </source>
</evidence>
<dbReference type="GO" id="GO:0043571">
    <property type="term" value="P:maintenance of CRISPR repeat elements"/>
    <property type="evidence" value="ECO:0007669"/>
    <property type="project" value="UniProtKB-UniRule"/>
</dbReference>
<evidence type="ECO:0000256" key="8">
    <source>
        <dbReference type="ARBA" id="ARBA00023118"/>
    </source>
</evidence>
<dbReference type="OrthoDB" id="9798176at2"/>
<gene>
    <name evidence="9 10" type="primary">cas2</name>
    <name evidence="10" type="ORF">EII21_08170</name>
</gene>
<dbReference type="InterPro" id="IPR021127">
    <property type="entry name" value="CRISPR_associated_Cas2"/>
</dbReference>
<keyword evidence="11" id="KW-1185">Reference proteome</keyword>
<dbReference type="Gene3D" id="3.30.70.240">
    <property type="match status" value="1"/>
</dbReference>
<feature type="binding site" evidence="9">
    <location>
        <position position="11"/>
    </location>
    <ligand>
        <name>Mg(2+)</name>
        <dbReference type="ChEBI" id="CHEBI:18420"/>
        <note>catalytic</note>
    </ligand>
</feature>
<comment type="function">
    <text evidence="9">CRISPR (clustered regularly interspaced short palindromic repeat), is an adaptive immune system that provides protection against mobile genetic elements (viruses, transposable elements and conjugative plasmids). CRISPR clusters contain sequences complementary to antecedent mobile elements and target invading nucleic acids. CRISPR clusters are transcribed and processed into CRISPR RNA (crRNA). Functions as a ssRNA-specific endoribonuclease. Involved in the integration of spacer DNA into the CRISPR cassette.</text>
</comment>
<evidence type="ECO:0000256" key="9">
    <source>
        <dbReference type="HAMAP-Rule" id="MF_01471"/>
    </source>
</evidence>
<dbReference type="EC" id="3.1.-.-" evidence="9"/>
<proteinExistence type="inferred from homology"/>
<evidence type="ECO:0000256" key="6">
    <source>
        <dbReference type="ARBA" id="ARBA00022801"/>
    </source>
</evidence>
<dbReference type="RefSeq" id="WP_124795486.1">
    <property type="nucleotide sequence ID" value="NZ_RQYC01000013.1"/>
</dbReference>
<protein>
    <recommendedName>
        <fullName evidence="9">CRISPR-associated endoribonuclease Cas2</fullName>
        <ecNumber evidence="9">3.1.-.-</ecNumber>
    </recommendedName>
</protein>
<sequence>MERQRWLIAYDIADKRRLQRARRLLCTQALPLQNSVYLFRGSQDGARQLLAQLAEQLNAREDDLRLYPLPPNARLLTLSGSALPQGILLSGYEEENLANHSETG</sequence>
<evidence type="ECO:0000313" key="11">
    <source>
        <dbReference type="Proteomes" id="UP000269923"/>
    </source>
</evidence>
<dbReference type="Pfam" id="PF09827">
    <property type="entry name" value="CRISPR_Cas2"/>
    <property type="match status" value="1"/>
</dbReference>
<name>A0A3P2A2D4_9NEIS</name>
<dbReference type="SUPFAM" id="SSF143430">
    <property type="entry name" value="TTP0101/SSO1404-like"/>
    <property type="match status" value="1"/>
</dbReference>
<dbReference type="HAMAP" id="MF_01471">
    <property type="entry name" value="Cas2"/>
    <property type="match status" value="1"/>
</dbReference>
<keyword evidence="4 9" id="KW-0479">Metal-binding</keyword>
<dbReference type="AlphaFoldDB" id="A0A3P2A2D4"/>
<dbReference type="GO" id="GO:0004521">
    <property type="term" value="F:RNA endonuclease activity"/>
    <property type="evidence" value="ECO:0007669"/>
    <property type="project" value="InterPro"/>
</dbReference>
<dbReference type="EMBL" id="RQYC01000013">
    <property type="protein sequence ID" value="RRD89594.1"/>
    <property type="molecule type" value="Genomic_DNA"/>
</dbReference>
<keyword evidence="3 9" id="KW-0540">Nuclease</keyword>
<dbReference type="InterPro" id="IPR019199">
    <property type="entry name" value="Virulence_VapD/CRISPR_Cas2"/>
</dbReference>